<dbReference type="PANTHER" id="PTHR34351">
    <property type="entry name" value="SLR1927 PROTEIN-RELATED"/>
    <property type="match status" value="1"/>
</dbReference>
<keyword evidence="1" id="KW-1133">Transmembrane helix</keyword>
<dbReference type="EMBL" id="JADJEV010000004">
    <property type="protein sequence ID" value="MBK6974613.1"/>
    <property type="molecule type" value="Genomic_DNA"/>
</dbReference>
<dbReference type="Proteomes" id="UP000807785">
    <property type="component" value="Unassembled WGS sequence"/>
</dbReference>
<comment type="caution">
    <text evidence="2">The sequence shown here is derived from an EMBL/GenBank/DDBJ whole genome shotgun (WGS) entry which is preliminary data.</text>
</comment>
<feature type="transmembrane region" description="Helical" evidence="1">
    <location>
        <begin position="35"/>
        <end position="52"/>
    </location>
</feature>
<evidence type="ECO:0000313" key="3">
    <source>
        <dbReference type="Proteomes" id="UP000807785"/>
    </source>
</evidence>
<name>A0A9D7E6B0_9PROT</name>
<proteinExistence type="predicted"/>
<evidence type="ECO:0000256" key="1">
    <source>
        <dbReference type="SAM" id="Phobius"/>
    </source>
</evidence>
<sequence>MGGRFNAWLFRDRGPESTPIVLTQRRVFVLPTRPGLVFGAVLAAMLIGAINYQLSLGFALTFLLAGLGHSAILHTFRNLAQLQIEAGAAAAVFCGDPARFTLRLINRRGNARYALKLRTGSALTTIDRVDAEGTSNAELVLPTQWRGWLRLPRVTLETRYPLGLIRAWSYLQPDMSILVWPRPEPDPPPLPLGHGNAGGIAASAAGRDDFAGLRLYQPGDSPRHIAWKAAAGGGPLLTKHFSGMQAGNVVLRWDDLPPQMDNESRLSRLAAWIERANSGGMGWRLELPGASLGPAEGSAHRNACLKALALFGQPQEPA</sequence>
<dbReference type="PANTHER" id="PTHR34351:SF1">
    <property type="entry name" value="SLR1927 PROTEIN"/>
    <property type="match status" value="1"/>
</dbReference>
<gene>
    <name evidence="2" type="ORF">IPH26_17290</name>
</gene>
<dbReference type="AlphaFoldDB" id="A0A9D7E6B0"/>
<evidence type="ECO:0000313" key="2">
    <source>
        <dbReference type="EMBL" id="MBK6974613.1"/>
    </source>
</evidence>
<accession>A0A9D7E6B0</accession>
<organism evidence="2 3">
    <name type="scientific">Candidatus Methylophosphatis roskildensis</name>
    <dbReference type="NCBI Taxonomy" id="2899263"/>
    <lineage>
        <taxon>Bacteria</taxon>
        <taxon>Pseudomonadati</taxon>
        <taxon>Pseudomonadota</taxon>
        <taxon>Betaproteobacteria</taxon>
        <taxon>Nitrosomonadales</taxon>
        <taxon>Sterolibacteriaceae</taxon>
        <taxon>Candidatus Methylophosphatis</taxon>
    </lineage>
</organism>
<keyword evidence="1" id="KW-0472">Membrane</keyword>
<reference evidence="2" key="1">
    <citation type="submission" date="2020-10" db="EMBL/GenBank/DDBJ databases">
        <title>Connecting structure to function with the recovery of over 1000 high-quality activated sludge metagenome-assembled genomes encoding full-length rRNA genes using long-read sequencing.</title>
        <authorList>
            <person name="Singleton C.M."/>
            <person name="Petriglieri F."/>
            <person name="Kristensen J.M."/>
            <person name="Kirkegaard R.H."/>
            <person name="Michaelsen T.Y."/>
            <person name="Andersen M.H."/>
            <person name="Karst S.M."/>
            <person name="Dueholm M.S."/>
            <person name="Nielsen P.H."/>
            <person name="Albertsen M."/>
        </authorList>
    </citation>
    <scope>NUCLEOTIDE SEQUENCE</scope>
    <source>
        <strain evidence="2">Bjer_18-Q3-R1-45_BAT3C.347</strain>
    </source>
</reference>
<protein>
    <submittedName>
        <fullName evidence="2">DUF58 domain-containing protein</fullName>
    </submittedName>
</protein>
<keyword evidence="1" id="KW-0812">Transmembrane</keyword>